<protein>
    <recommendedName>
        <fullName evidence="9">L-gulonate 3-dehydrogenase</fullName>
        <ecNumber evidence="8">1.1.1.45</ecNumber>
    </recommendedName>
    <alternativeName>
        <fullName evidence="9">L-gulonate 3-dehydrogenase</fullName>
    </alternativeName>
</protein>
<dbReference type="InterPro" id="IPR008927">
    <property type="entry name" value="6-PGluconate_DH-like_C_sf"/>
</dbReference>
<dbReference type="PANTHER" id="PTHR48075">
    <property type="entry name" value="3-HYDROXYACYL-COA DEHYDROGENASE FAMILY PROTEIN"/>
    <property type="match status" value="1"/>
</dbReference>
<evidence type="ECO:0000256" key="2">
    <source>
        <dbReference type="ARBA" id="ARBA00009463"/>
    </source>
</evidence>
<dbReference type="PATRIC" id="fig|61647.15.peg.293"/>
<evidence type="ECO:0000256" key="6">
    <source>
        <dbReference type="ARBA" id="ARBA00023002"/>
    </source>
</evidence>
<dbReference type="InterPro" id="IPR036291">
    <property type="entry name" value="NAD(P)-bd_dom_sf"/>
</dbReference>
<evidence type="ECO:0000313" key="13">
    <source>
        <dbReference type="EMBL" id="KMK16624.1"/>
    </source>
</evidence>
<evidence type="ECO:0000256" key="7">
    <source>
        <dbReference type="ARBA" id="ARBA00023027"/>
    </source>
</evidence>
<comment type="subcellular location">
    <subcellularLocation>
        <location evidence="1">Cytoplasm</location>
    </subcellularLocation>
</comment>
<name>A0A0J5MAA9_PLUGE</name>
<dbReference type="InterPro" id="IPR006108">
    <property type="entry name" value="3HC_DH_C"/>
</dbReference>
<dbReference type="eggNOG" id="COG1250">
    <property type="taxonomic scope" value="Bacteria"/>
</dbReference>
<comment type="subunit">
    <text evidence="3">Homodimer.</text>
</comment>
<evidence type="ECO:0000256" key="3">
    <source>
        <dbReference type="ARBA" id="ARBA00011738"/>
    </source>
</evidence>
<dbReference type="InterPro" id="IPR006176">
    <property type="entry name" value="3-OHacyl-CoA_DH_NAD-bd"/>
</dbReference>
<dbReference type="GO" id="GO:0070403">
    <property type="term" value="F:NAD+ binding"/>
    <property type="evidence" value="ECO:0007669"/>
    <property type="project" value="InterPro"/>
</dbReference>
<comment type="similarity">
    <text evidence="2">Belongs to the 3-hydroxyacyl-CoA dehydrogenase family.</text>
</comment>
<accession>A0A0J5MAA9</accession>
<feature type="domain" description="3-hydroxyacyl-CoA dehydrogenase C-terminal" evidence="11">
    <location>
        <begin position="187"/>
        <end position="285"/>
    </location>
</feature>
<dbReference type="GO" id="GO:0050104">
    <property type="term" value="F:L-gulonate 3-dehydrogenase activity"/>
    <property type="evidence" value="ECO:0007669"/>
    <property type="project" value="UniProtKB-EC"/>
</dbReference>
<dbReference type="Gene3D" id="1.10.1040.10">
    <property type="entry name" value="N-(1-d-carboxylethyl)-l-norvaline Dehydrogenase, domain 2"/>
    <property type="match status" value="1"/>
</dbReference>
<dbReference type="Proteomes" id="UP000036196">
    <property type="component" value="Unassembled WGS sequence"/>
</dbReference>
<feature type="site" description="Important for catalytic activity" evidence="10">
    <location>
        <position position="140"/>
    </location>
</feature>
<gene>
    <name evidence="13" type="ORF">ABW06_01380</name>
</gene>
<dbReference type="Gene3D" id="3.40.50.720">
    <property type="entry name" value="NAD(P)-binding Rossmann-like Domain"/>
    <property type="match status" value="1"/>
</dbReference>
<dbReference type="GO" id="GO:0005737">
    <property type="term" value="C:cytoplasm"/>
    <property type="evidence" value="ECO:0007669"/>
    <property type="project" value="UniProtKB-SubCell"/>
</dbReference>
<evidence type="ECO:0000256" key="1">
    <source>
        <dbReference type="ARBA" id="ARBA00004496"/>
    </source>
</evidence>
<sequence length="307" mass="33293">MMAQRYAVIGAGLMGVGIALCFARAGKAVLLVDTDPQRLAAIPGTAREILAELAEAGQFPAEKTDAALALLAGTQRLADIAACGLVIEAIPERLPLKHALYGELEAILPPDAVIASNTSGLTPDSLAEHMQHPERLLIAHFWHPPHFIPLVEIVPGSATDERHMASVQQLLTAMGLEAVRLNRAAPGFIGNRLQFAILREALHIVDSGIASPEVVDQVMRASLGRRYGMVGPLEAADMTGLETVADICRHLLPTLATGGEMMRLVEEKVAQGNTGQRSGEGFYRWDDARRERIRRRRAWQLRHALKP</sequence>
<evidence type="ECO:0000259" key="11">
    <source>
        <dbReference type="Pfam" id="PF00725"/>
    </source>
</evidence>
<dbReference type="PIRSF" id="PIRSF000105">
    <property type="entry name" value="HCDH"/>
    <property type="match status" value="1"/>
</dbReference>
<comment type="caution">
    <text evidence="13">The sequence shown here is derived from an EMBL/GenBank/DDBJ whole genome shotgun (WGS) entry which is preliminary data.</text>
</comment>
<keyword evidence="4" id="KW-0963">Cytoplasm</keyword>
<keyword evidence="7" id="KW-0520">NAD</keyword>
<evidence type="ECO:0000259" key="12">
    <source>
        <dbReference type="Pfam" id="PF02737"/>
    </source>
</evidence>
<keyword evidence="14" id="KW-1185">Reference proteome</keyword>
<dbReference type="InterPro" id="IPR022694">
    <property type="entry name" value="3-OHacyl-CoA_DH"/>
</dbReference>
<dbReference type="EC" id="1.1.1.45" evidence="8"/>
<evidence type="ECO:0000256" key="8">
    <source>
        <dbReference type="ARBA" id="ARBA00038962"/>
    </source>
</evidence>
<dbReference type="Pfam" id="PF00725">
    <property type="entry name" value="3HCDH"/>
    <property type="match status" value="1"/>
</dbReference>
<reference evidence="13 14" key="1">
    <citation type="submission" date="2015-05" db="EMBL/GenBank/DDBJ databases">
        <title>Genome sequences of Pluralibacter gergoviae.</title>
        <authorList>
            <person name="Greninger A.L."/>
            <person name="Miller S."/>
        </authorList>
    </citation>
    <scope>NUCLEOTIDE SEQUENCE [LARGE SCALE GENOMIC DNA]</scope>
    <source>
        <strain evidence="13 14">JS81F13</strain>
    </source>
</reference>
<dbReference type="SUPFAM" id="SSF51735">
    <property type="entry name" value="NAD(P)-binding Rossmann-fold domains"/>
    <property type="match status" value="1"/>
</dbReference>
<dbReference type="SUPFAM" id="SSF48179">
    <property type="entry name" value="6-phosphogluconate dehydrogenase C-terminal domain-like"/>
    <property type="match status" value="1"/>
</dbReference>
<dbReference type="InterPro" id="IPR013328">
    <property type="entry name" value="6PGD_dom2"/>
</dbReference>
<keyword evidence="6" id="KW-0560">Oxidoreductase</keyword>
<feature type="domain" description="3-hydroxyacyl-CoA dehydrogenase NAD binding" evidence="12">
    <location>
        <begin position="7"/>
        <end position="182"/>
    </location>
</feature>
<dbReference type="GO" id="GO:0006631">
    <property type="term" value="P:fatty acid metabolic process"/>
    <property type="evidence" value="ECO:0007669"/>
    <property type="project" value="InterPro"/>
</dbReference>
<evidence type="ECO:0000256" key="4">
    <source>
        <dbReference type="ARBA" id="ARBA00022490"/>
    </source>
</evidence>
<evidence type="ECO:0000256" key="9">
    <source>
        <dbReference type="ARBA" id="ARBA00042709"/>
    </source>
</evidence>
<evidence type="ECO:0000256" key="10">
    <source>
        <dbReference type="PIRSR" id="PIRSR000105-1"/>
    </source>
</evidence>
<dbReference type="PANTHER" id="PTHR48075:SF1">
    <property type="entry name" value="LAMBDA-CRYSTALLIN HOMOLOG"/>
    <property type="match status" value="1"/>
</dbReference>
<dbReference type="RefSeq" id="WP_048277937.1">
    <property type="nucleotide sequence ID" value="NZ_LDZF01000001.1"/>
</dbReference>
<proteinExistence type="inferred from homology"/>
<evidence type="ECO:0000256" key="5">
    <source>
        <dbReference type="ARBA" id="ARBA00022553"/>
    </source>
</evidence>
<dbReference type="EMBL" id="LDZF01000001">
    <property type="protein sequence ID" value="KMK16624.1"/>
    <property type="molecule type" value="Genomic_DNA"/>
</dbReference>
<evidence type="ECO:0000313" key="14">
    <source>
        <dbReference type="Proteomes" id="UP000036196"/>
    </source>
</evidence>
<dbReference type="STRING" id="61647.LG71_14355"/>
<dbReference type="Pfam" id="PF02737">
    <property type="entry name" value="3HCDH_N"/>
    <property type="match status" value="1"/>
</dbReference>
<keyword evidence="5" id="KW-0597">Phosphoprotein</keyword>
<organism evidence="13 14">
    <name type="scientific">Pluralibacter gergoviae</name>
    <name type="common">Enterobacter gergoviae</name>
    <dbReference type="NCBI Taxonomy" id="61647"/>
    <lineage>
        <taxon>Bacteria</taxon>
        <taxon>Pseudomonadati</taxon>
        <taxon>Pseudomonadota</taxon>
        <taxon>Gammaproteobacteria</taxon>
        <taxon>Enterobacterales</taxon>
        <taxon>Enterobacteriaceae</taxon>
        <taxon>Pluralibacter</taxon>
    </lineage>
</organism>
<dbReference type="AlphaFoldDB" id="A0A0J5MAA9"/>